<dbReference type="AlphaFoldDB" id="A0A0D2P0W6"/>
<dbReference type="OrthoDB" id="2858160at2759"/>
<keyword evidence="2" id="KW-1185">Reference proteome</keyword>
<sequence length="491" mass="55327">MAAASFSDMPQEILDEIVDHGARNAGLLRACALVCHSLRERAQSHLFVQIKILTTERIFQLINLIHDNPTISKHLEMVHVSSRQFIPVHGINTALASLLLVVKKLSPHSSLCLMVFSHASDTEHQPRPMNHISRELLLYSMSIVTGLQLHNLTDFPAAALFNFRCLDYVGWNKTTIRPSIGTIMGPHHMSTLPPFFFRNITRLEIFNIDDFPAILVMNCHALATLSLVNMSFSGPGATPASSLPRVEDLNVSAYTFAMIETLVDRVVDLSRLLKLRDAMKLEFEYEDEQEEDEEIVQCHRHLLSKSKYSLKTLQVLCLLRNYSSIVSTIPCPLSDIPNLEMLHVEFDCLDDSDERNSSLYLHDLLNTIDTETTRIKSLTIQFNLVLKPISTDERGQVHLSFLVLPLLLSHGPWADIGRSFLALANKSCTQFRMTISYSNPDESDNYEYDGGSLTDATDTVSDMIDEWAQEFLIPDGLVRHGQTLVIAIQQV</sequence>
<reference evidence="2" key="1">
    <citation type="submission" date="2014-04" db="EMBL/GenBank/DDBJ databases">
        <title>Evolutionary Origins and Diversification of the Mycorrhizal Mutualists.</title>
        <authorList>
            <consortium name="DOE Joint Genome Institute"/>
            <consortium name="Mycorrhizal Genomics Consortium"/>
            <person name="Kohler A."/>
            <person name="Kuo A."/>
            <person name="Nagy L.G."/>
            <person name="Floudas D."/>
            <person name="Copeland A."/>
            <person name="Barry K.W."/>
            <person name="Cichocki N."/>
            <person name="Veneault-Fourrey C."/>
            <person name="LaButti K."/>
            <person name="Lindquist E.A."/>
            <person name="Lipzen A."/>
            <person name="Lundell T."/>
            <person name="Morin E."/>
            <person name="Murat C."/>
            <person name="Riley R."/>
            <person name="Ohm R."/>
            <person name="Sun H."/>
            <person name="Tunlid A."/>
            <person name="Henrissat B."/>
            <person name="Grigoriev I.V."/>
            <person name="Hibbett D.S."/>
            <person name="Martin F."/>
        </authorList>
    </citation>
    <scope>NUCLEOTIDE SEQUENCE [LARGE SCALE GENOMIC DNA]</scope>
    <source>
        <strain evidence="2">FD-334 SS-4</strain>
    </source>
</reference>
<protein>
    <recommendedName>
        <fullName evidence="3">F-box domain-containing protein</fullName>
    </recommendedName>
</protein>
<dbReference type="EMBL" id="KN817550">
    <property type="protein sequence ID" value="KJA22356.1"/>
    <property type="molecule type" value="Genomic_DNA"/>
</dbReference>
<accession>A0A0D2P0W6</accession>
<dbReference type="Proteomes" id="UP000054270">
    <property type="component" value="Unassembled WGS sequence"/>
</dbReference>
<organism evidence="1 2">
    <name type="scientific">Hypholoma sublateritium (strain FD-334 SS-4)</name>
    <dbReference type="NCBI Taxonomy" id="945553"/>
    <lineage>
        <taxon>Eukaryota</taxon>
        <taxon>Fungi</taxon>
        <taxon>Dikarya</taxon>
        <taxon>Basidiomycota</taxon>
        <taxon>Agaricomycotina</taxon>
        <taxon>Agaricomycetes</taxon>
        <taxon>Agaricomycetidae</taxon>
        <taxon>Agaricales</taxon>
        <taxon>Agaricineae</taxon>
        <taxon>Strophariaceae</taxon>
        <taxon>Hypholoma</taxon>
    </lineage>
</organism>
<dbReference type="SUPFAM" id="SSF52058">
    <property type="entry name" value="L domain-like"/>
    <property type="match status" value="1"/>
</dbReference>
<dbReference type="Gene3D" id="3.80.10.10">
    <property type="entry name" value="Ribonuclease Inhibitor"/>
    <property type="match status" value="1"/>
</dbReference>
<evidence type="ECO:0008006" key="3">
    <source>
        <dbReference type="Google" id="ProtNLM"/>
    </source>
</evidence>
<evidence type="ECO:0000313" key="1">
    <source>
        <dbReference type="EMBL" id="KJA22356.1"/>
    </source>
</evidence>
<proteinExistence type="predicted"/>
<gene>
    <name evidence="1" type="ORF">HYPSUDRAFT_67062</name>
</gene>
<dbReference type="InterPro" id="IPR032675">
    <property type="entry name" value="LRR_dom_sf"/>
</dbReference>
<evidence type="ECO:0000313" key="2">
    <source>
        <dbReference type="Proteomes" id="UP000054270"/>
    </source>
</evidence>
<name>A0A0D2P0W6_HYPSF</name>